<feature type="domain" description="Macro" evidence="9">
    <location>
        <begin position="1316"/>
        <end position="1501"/>
    </location>
</feature>
<organism evidence="10 11">
    <name type="scientific">Branchiostoma floridae</name>
    <name type="common">Florida lancelet</name>
    <name type="synonym">Amphioxus</name>
    <dbReference type="NCBI Taxonomy" id="7739"/>
    <lineage>
        <taxon>Eukaryota</taxon>
        <taxon>Metazoa</taxon>
        <taxon>Chordata</taxon>
        <taxon>Cephalochordata</taxon>
        <taxon>Leptocardii</taxon>
        <taxon>Amphioxiformes</taxon>
        <taxon>Branchiostomatidae</taxon>
        <taxon>Branchiostoma</taxon>
    </lineage>
</organism>
<feature type="compositionally biased region" description="Low complexity" evidence="7">
    <location>
        <begin position="223"/>
        <end position="234"/>
    </location>
</feature>
<dbReference type="GO" id="GO:0016757">
    <property type="term" value="F:glycosyltransferase activity"/>
    <property type="evidence" value="ECO:0007669"/>
    <property type="project" value="UniProtKB-KW"/>
</dbReference>
<dbReference type="InterPro" id="IPR035979">
    <property type="entry name" value="RBD_domain_sf"/>
</dbReference>
<feature type="compositionally biased region" description="Basic and acidic residues" evidence="7">
    <location>
        <begin position="65"/>
        <end position="77"/>
    </location>
</feature>
<dbReference type="PANTHER" id="PTHR14453">
    <property type="entry name" value="PARP/ZINC FINGER CCCH TYPE DOMAIN CONTAINING PROTEIN"/>
    <property type="match status" value="1"/>
</dbReference>
<dbReference type="Gene3D" id="3.40.220.10">
    <property type="entry name" value="Leucine Aminopeptidase, subunit E, domain 1"/>
    <property type="match status" value="3"/>
</dbReference>
<evidence type="ECO:0000256" key="4">
    <source>
        <dbReference type="ARBA" id="ARBA00023027"/>
    </source>
</evidence>
<dbReference type="KEGG" id="bfo:118420209"/>
<keyword evidence="5" id="KW-0539">Nucleus</keyword>
<dbReference type="PROSITE" id="PS50102">
    <property type="entry name" value="RRM"/>
    <property type="match status" value="2"/>
</dbReference>
<dbReference type="Pfam" id="PF01661">
    <property type="entry name" value="Macro"/>
    <property type="match status" value="2"/>
</dbReference>
<keyword evidence="4" id="KW-0520">NAD</keyword>
<feature type="region of interest" description="Disordered" evidence="7">
    <location>
        <begin position="1503"/>
        <end position="1546"/>
    </location>
</feature>
<comment type="subcellular location">
    <subcellularLocation>
        <location evidence="1">Nucleus</location>
    </subcellularLocation>
</comment>
<feature type="region of interest" description="Disordered" evidence="7">
    <location>
        <begin position="63"/>
        <end position="94"/>
    </location>
</feature>
<feature type="domain" description="RRM" evidence="8">
    <location>
        <begin position="8"/>
        <end position="85"/>
    </location>
</feature>
<dbReference type="CDD" id="cd02907">
    <property type="entry name" value="Macro_Af1521_BAL-like"/>
    <property type="match status" value="1"/>
</dbReference>
<dbReference type="SUPFAM" id="SSF54928">
    <property type="entry name" value="RNA-binding domain, RBD"/>
    <property type="match status" value="2"/>
</dbReference>
<dbReference type="InterPro" id="IPR012677">
    <property type="entry name" value="Nucleotide-bd_a/b_plait_sf"/>
</dbReference>
<reference evidence="11" key="2">
    <citation type="submission" date="2025-08" db="UniProtKB">
        <authorList>
            <consortium name="RefSeq"/>
        </authorList>
    </citation>
    <scope>IDENTIFICATION</scope>
    <source>
        <strain evidence="11">S238N-H82</strain>
        <tissue evidence="11">Testes</tissue>
    </source>
</reference>
<dbReference type="PROSITE" id="PS51154">
    <property type="entry name" value="MACRO"/>
    <property type="match status" value="2"/>
</dbReference>
<name>A0A9J7LIF4_BRAFL</name>
<feature type="compositionally biased region" description="Basic and acidic residues" evidence="7">
    <location>
        <begin position="456"/>
        <end position="469"/>
    </location>
</feature>
<evidence type="ECO:0000256" key="7">
    <source>
        <dbReference type="SAM" id="MobiDB-lite"/>
    </source>
</evidence>
<evidence type="ECO:0000256" key="6">
    <source>
        <dbReference type="PROSITE-ProRule" id="PRU00176"/>
    </source>
</evidence>
<evidence type="ECO:0000256" key="3">
    <source>
        <dbReference type="ARBA" id="ARBA00022679"/>
    </source>
</evidence>
<feature type="compositionally biased region" description="Polar residues" evidence="7">
    <location>
        <begin position="349"/>
        <end position="364"/>
    </location>
</feature>
<dbReference type="Gene3D" id="3.30.70.330">
    <property type="match status" value="4"/>
</dbReference>
<keyword evidence="3" id="KW-0808">Transferase</keyword>
<keyword evidence="6" id="KW-0694">RNA-binding</keyword>
<keyword evidence="10" id="KW-1185">Reference proteome</keyword>
<feature type="compositionally biased region" description="Pro residues" evidence="7">
    <location>
        <begin position="162"/>
        <end position="186"/>
    </location>
</feature>
<dbReference type="PANTHER" id="PTHR14453:SF102">
    <property type="entry name" value="PROTEIN MONO-ADP-RIBOSYLTRANSFERASE PARP14-LIKE"/>
    <property type="match status" value="1"/>
</dbReference>
<evidence type="ECO:0000259" key="9">
    <source>
        <dbReference type="PROSITE" id="PS51154"/>
    </source>
</evidence>
<feature type="domain" description="RRM" evidence="8">
    <location>
        <begin position="743"/>
        <end position="819"/>
    </location>
</feature>
<feature type="compositionally biased region" description="Low complexity" evidence="7">
    <location>
        <begin position="187"/>
        <end position="200"/>
    </location>
</feature>
<evidence type="ECO:0000256" key="2">
    <source>
        <dbReference type="ARBA" id="ARBA00022676"/>
    </source>
</evidence>
<evidence type="ECO:0000313" key="11">
    <source>
        <dbReference type="RefSeq" id="XP_035682818.1"/>
    </source>
</evidence>
<dbReference type="SUPFAM" id="SSF52949">
    <property type="entry name" value="Macro domain-like"/>
    <property type="match status" value="2"/>
</dbReference>
<dbReference type="InterPro" id="IPR052056">
    <property type="entry name" value="Mono-ARTD/PARP"/>
</dbReference>
<feature type="compositionally biased region" description="Low complexity" evidence="7">
    <location>
        <begin position="375"/>
        <end position="389"/>
    </location>
</feature>
<dbReference type="Pfam" id="PF23085">
    <property type="entry name" value="RRM_PARP14_3"/>
    <property type="match status" value="3"/>
</dbReference>
<dbReference type="GeneID" id="118420209"/>
<dbReference type="RefSeq" id="XP_035682818.1">
    <property type="nucleotide sequence ID" value="XM_035826925.1"/>
</dbReference>
<dbReference type="OrthoDB" id="6159649at2759"/>
<evidence type="ECO:0000313" key="10">
    <source>
        <dbReference type="Proteomes" id="UP000001554"/>
    </source>
</evidence>
<feature type="region of interest" description="Disordered" evidence="7">
    <location>
        <begin position="444"/>
        <end position="492"/>
    </location>
</feature>
<accession>A0A9J7LIF4</accession>
<dbReference type="SMART" id="SM00506">
    <property type="entry name" value="A1pp"/>
    <property type="match status" value="2"/>
</dbReference>
<dbReference type="InterPro" id="IPR002589">
    <property type="entry name" value="Macro_dom"/>
</dbReference>
<dbReference type="Proteomes" id="UP000001554">
    <property type="component" value="Chromosome 7"/>
</dbReference>
<dbReference type="InterPro" id="IPR034464">
    <property type="entry name" value="PAR10_RRM1_2"/>
</dbReference>
<feature type="region of interest" description="Disordered" evidence="7">
    <location>
        <begin position="148"/>
        <end position="238"/>
    </location>
</feature>
<feature type="domain" description="Macro" evidence="9">
    <location>
        <begin position="1538"/>
        <end position="1661"/>
    </location>
</feature>
<keyword evidence="2" id="KW-0328">Glycosyltransferase</keyword>
<gene>
    <name evidence="11" type="primary">LOC118420209</name>
</gene>
<reference evidence="10" key="1">
    <citation type="journal article" date="2020" name="Nat. Ecol. Evol.">
        <title>Deeply conserved synteny resolves early events in vertebrate evolution.</title>
        <authorList>
            <person name="Simakov O."/>
            <person name="Marletaz F."/>
            <person name="Yue J.X."/>
            <person name="O'Connell B."/>
            <person name="Jenkins J."/>
            <person name="Brandt A."/>
            <person name="Calef R."/>
            <person name="Tung C.H."/>
            <person name="Huang T.K."/>
            <person name="Schmutz J."/>
            <person name="Satoh N."/>
            <person name="Yu J.K."/>
            <person name="Putnam N.H."/>
            <person name="Green R.E."/>
            <person name="Rokhsar D.S."/>
        </authorList>
    </citation>
    <scope>NUCLEOTIDE SEQUENCE [LARGE SCALE GENOMIC DNA]</scope>
    <source>
        <strain evidence="10">S238N-H82</strain>
    </source>
</reference>
<dbReference type="CDD" id="cd12547">
    <property type="entry name" value="RRM1_2_PAR10"/>
    <property type="match status" value="2"/>
</dbReference>
<evidence type="ECO:0000256" key="1">
    <source>
        <dbReference type="ARBA" id="ARBA00004123"/>
    </source>
</evidence>
<feature type="compositionally biased region" description="Polar residues" evidence="7">
    <location>
        <begin position="1508"/>
        <end position="1517"/>
    </location>
</feature>
<evidence type="ECO:0000259" key="8">
    <source>
        <dbReference type="PROSITE" id="PS50102"/>
    </source>
</evidence>
<protein>
    <submittedName>
        <fullName evidence="11">Protein mono-ADP-ribosyltransferase PARP14-like</fullName>
    </submittedName>
</protein>
<dbReference type="SMART" id="SM00360">
    <property type="entry name" value="RRM"/>
    <property type="match status" value="3"/>
</dbReference>
<proteinExistence type="predicted"/>
<dbReference type="GO" id="GO:0005634">
    <property type="term" value="C:nucleus"/>
    <property type="evidence" value="ECO:0007669"/>
    <property type="project" value="UniProtKB-SubCell"/>
</dbReference>
<feature type="compositionally biased region" description="Basic and acidic residues" evidence="7">
    <location>
        <begin position="212"/>
        <end position="221"/>
    </location>
</feature>
<dbReference type="GO" id="GO:0003723">
    <property type="term" value="F:RNA binding"/>
    <property type="evidence" value="ECO:0007669"/>
    <property type="project" value="UniProtKB-UniRule"/>
</dbReference>
<dbReference type="InterPro" id="IPR043472">
    <property type="entry name" value="Macro_dom-like"/>
</dbReference>
<feature type="compositionally biased region" description="Polar residues" evidence="7">
    <location>
        <begin position="409"/>
        <end position="421"/>
    </location>
</feature>
<feature type="region of interest" description="Disordered" evidence="7">
    <location>
        <begin position="310"/>
        <end position="421"/>
    </location>
</feature>
<dbReference type="InterPro" id="IPR000504">
    <property type="entry name" value="RRM_dom"/>
</dbReference>
<sequence>MSARDRARSVYVRGLPELSGLQDKVSGYFQSGSLSEGGAVTRVKLLGAGQALVTFVDETASQQESIKDLPLTDHSSDSDSDYATPPESPSPKLLPVHVCHETKIDESEPVIVNSLLLQKQANADSSASGASSQPVLQLRAGSYLFESLTEPGQPEDDSPRTTGPPAPPKILPKPPKPTAPRKPSPKPTTSSSATRETTATFPQYLNTEGEPMGDKQQEHHPVTTSSAPGTASPSLLYPNLPNTFMGGQPQRHHPLYHWPRPPVRTMSPAGPPLYPPQLPGSHAHFTPHGVGMPYGNPRHVFPWTDAGGIPPAGVQFQGQGHPASGPQSAFIPQASHPSTSGPYMPPGQPASSIPHTSARLSPSSEVLHPYHHQQPSSSPSWRSPRTGSPVSLPLPQQDRNRGHGYLPDQASSVHSRQTPTDLMSVCSDGESIFVDASDSVSNVRRKEATRPLGAEAKSDHHLSYRQEAKLKRKAPYTMQRGASKTDGQAKKPFVEPSRSIVVSGFTSTPDVDFLWLYFESKRRSGGGGIDEEIKVRGTDEVIITFKDPAVTQRVLARKHVLNGQTLDVKELTSSSEEADTDTSPPPNITIQVSGFTSSPNKEMMLLYFENKKRSGGGDIQDIQVRDNKVFIVFKDPLVGRHVLRREHRLDETVLKLKEVQPRSLDSSRLLVKGLKESTTKETLSLYLENVGDDEVTTIDYSKQPGVVLVTFNKISNFDRMVTKAQSRPLEGQQLTMERVPVTDAVIVTDLPDNVSRDLLELYFERETASSRGSVSEIKMDSSTGTAVVQFDDANTVNSVHRKSSHTLNNTPISVQPYYECLGEVVDDNAPGAFQLPQPINIKIKPQLILFAFAMFAEQLKGKLADIHAEVDLLVTDMVTVSPTLTPEMKGVRKLAKQWEDKSRCCMEQFFTQFQATEIPVATQIWQRAKDRFEEASEKVSTSNRDDVWIEAYEEEDVGGVVTLIGTTEAVTEAELVCKTIIKETEAILKWEASILIDHIANVKAAKLKILQLNNFTGKHPLVEIRLNVDNQSVDFKGQQVLVQKAKIDLYETTNKMAEERVTLSCEKLSYLKSDKGMKHLEDSLKKNDIKVAFAIENEEMTILAQRFVEVLAAKDLLPQVVSESPVAIAEESRDLLTKQGFVTYSTKLRQQLSVDIHIEKDRSIVWVVGPVEKVATASKDIKIYIAINTIVTINVDVAEGKAKYLDYSAAIKDVEKNHAEQLVKVMIGQGKLTVRGTKDGTQSAMKQLQALIDVVTTGTMNITKPGMHKFFTKGSGSGLLKGIEREVKCVIQVGGKPGVPVGDMGGARAAAAPAGPKQICYHTMGGRNLVVVQGDLTSHHRVDVMVNTANGSLSHGGGLAAAIVRAGGQEIQRDCNNYVKDNGKLTEGQVMSTKGYRLPCKMVVHAVGPVWIADEKDSKEKVLKMAVENALLVARDYHSIAIPAISAGNSGYPIKPCVAAIVAAVTAFFNTNPDCALSEVHFAEMDPQKTDAFRDELLNRFGPDRVTMTGSSDTTPSGPVPTPRPRAARDAGADAATSPNKTLTTPEGINIQLKKGDSTAEKADVLVNTTSGDLDLSRDGVARAFGQAGGQELQQLCNNHGKANAGDIPLRTMVQDCLESADEDGYTSIAFPAMGTGNLKYPRNVAATCMCKKRHLCRTTL</sequence>
<evidence type="ECO:0000256" key="5">
    <source>
        <dbReference type="ARBA" id="ARBA00023242"/>
    </source>
</evidence>